<feature type="coiled-coil region" evidence="1">
    <location>
        <begin position="417"/>
        <end position="444"/>
    </location>
</feature>
<dbReference type="EMBL" id="JABDHM010000014">
    <property type="protein sequence ID" value="KAF5224166.1"/>
    <property type="molecule type" value="Genomic_DNA"/>
</dbReference>
<gene>
    <name evidence="4" type="ORF">ECC02_002752</name>
</gene>
<keyword evidence="3" id="KW-0472">Membrane</keyword>
<feature type="region of interest" description="Disordered" evidence="2">
    <location>
        <begin position="492"/>
        <end position="513"/>
    </location>
</feature>
<dbReference type="VEuPathDB" id="TriTrypDB:BCY84_14581"/>
<reference evidence="4 5" key="1">
    <citation type="journal article" date="2019" name="Genome Biol. Evol.">
        <title>Nanopore Sequencing Significantly Improves Genome Assembly of the Protozoan Parasite Trypanosoma cruzi.</title>
        <authorList>
            <person name="Diaz-Viraque F."/>
            <person name="Pita S."/>
            <person name="Greif G."/>
            <person name="de Souza R.C.M."/>
            <person name="Iraola G."/>
            <person name="Robello C."/>
        </authorList>
    </citation>
    <scope>NUCLEOTIDE SEQUENCE [LARGE SCALE GENOMIC DNA]</scope>
    <source>
        <strain evidence="4 5">Berenice</strain>
    </source>
</reference>
<evidence type="ECO:0000256" key="1">
    <source>
        <dbReference type="SAM" id="Coils"/>
    </source>
</evidence>
<sequence>MVLFRPVELLRCNERRHTSFFCLCVCVCVCVVVFSESFLFFRLALDESLFMHPVCVCVRTRAGPLRAAKWGMVSARRRITQLTRFHYSCVFFVVFFCSFLLLSFTVSSFLLVSGAATLKKRKVEENPQRNLANRRGIGIGTKLKMSHESSPLQVGSALGPSVDERFSSRSLETYSFADLIRAREEQQRRIREALEEQNRQLRARLGSEEANQGGGDPAITASAARRRLSQSPAKQHSVPIEEFITFVTEMKDLLNCAQQADLVALHALQDRVDFQNRDLAQRITELEAQMIAMQRRDEFGYATGDSPFAPVPGSVANMVEDKSPLQYVLHELEEVRHAAEEAAKRVREYDEVLDRNRTSFCLLEKDINVLETKMVDLESLPSLFRRESMTMEERYAEFTHRVQEEILLQRERWPRSIEGTNDAMRQLEERLKVVERAVFEMNQRSTVEIESCGSGDVECVLPSLVGKKLQEPKKATENFPQARLDEPDCIQSASTAEDPTSSAGGEAPLLSKGQDDVTTEFLEDLPKETQCFDAKPHTVTGDLTTDAPSMKDRIEPLTKEVDGANVMLEGAIARRAYLGIDPAILGNKQMVERVAKVETQIGILEEKLNYFAEKFEVSNTESETHTGESAPKTGRCTSPDAVAEAKNNHLDISTKSHHSQERINRYLKEDLELAAVGLRTEAAEQIGTACNIAATASPNGLHFMEGNMLLHSASGQTAVLPVRRRMQVSRKEPEKFSFGPFKAPSVPITSGSLSKAVTEIHERKRQKEGAVKEVIAALREVQKRFSELSDRESATQRCSARRSGQKHLTSSTCDDPVSLLEFIATQKEAIYSKEKQLLDLRNTLWREIAQLEEDERELLSLQSL</sequence>
<proteinExistence type="predicted"/>
<comment type="caution">
    <text evidence="4">The sequence shown here is derived from an EMBL/GenBank/DDBJ whole genome shotgun (WGS) entry which is preliminary data.</text>
</comment>
<accession>A0A7J6YCN1</accession>
<feature type="compositionally biased region" description="Polar residues" evidence="2">
    <location>
        <begin position="492"/>
        <end position="503"/>
    </location>
</feature>
<dbReference type="Proteomes" id="UP000583944">
    <property type="component" value="Unassembled WGS sequence"/>
</dbReference>
<evidence type="ECO:0000256" key="3">
    <source>
        <dbReference type="SAM" id="Phobius"/>
    </source>
</evidence>
<feature type="transmembrane region" description="Helical" evidence="3">
    <location>
        <begin position="85"/>
        <end position="112"/>
    </location>
</feature>
<evidence type="ECO:0000313" key="4">
    <source>
        <dbReference type="EMBL" id="KAF5224166.1"/>
    </source>
</evidence>
<name>A0A7J6YCN1_TRYCR</name>
<feature type="coiled-coil region" evidence="1">
    <location>
        <begin position="176"/>
        <end position="211"/>
    </location>
</feature>
<feature type="transmembrane region" description="Helical" evidence="3">
    <location>
        <begin position="20"/>
        <end position="41"/>
    </location>
</feature>
<feature type="region of interest" description="Disordered" evidence="2">
    <location>
        <begin position="789"/>
        <end position="812"/>
    </location>
</feature>
<dbReference type="VEuPathDB" id="TriTrypDB:ECC02_002752"/>
<evidence type="ECO:0000256" key="2">
    <source>
        <dbReference type="SAM" id="MobiDB-lite"/>
    </source>
</evidence>
<evidence type="ECO:0000313" key="5">
    <source>
        <dbReference type="Proteomes" id="UP000583944"/>
    </source>
</evidence>
<keyword evidence="3" id="KW-0812">Transmembrane</keyword>
<keyword evidence="3" id="KW-1133">Transmembrane helix</keyword>
<organism evidence="4 5">
    <name type="scientific">Trypanosoma cruzi</name>
    <dbReference type="NCBI Taxonomy" id="5693"/>
    <lineage>
        <taxon>Eukaryota</taxon>
        <taxon>Discoba</taxon>
        <taxon>Euglenozoa</taxon>
        <taxon>Kinetoplastea</taxon>
        <taxon>Metakinetoplastina</taxon>
        <taxon>Trypanosomatida</taxon>
        <taxon>Trypanosomatidae</taxon>
        <taxon>Trypanosoma</taxon>
        <taxon>Schizotrypanum</taxon>
    </lineage>
</organism>
<protein>
    <submittedName>
        <fullName evidence="4">Uncharacterized protein</fullName>
    </submittedName>
</protein>
<dbReference type="AlphaFoldDB" id="A0A7J6YCN1"/>
<keyword evidence="1" id="KW-0175">Coiled coil</keyword>